<keyword evidence="1" id="KW-0547">Nucleotide-binding</keyword>
<dbReference type="EMBL" id="CP068393">
    <property type="protein sequence ID" value="QUC66984.1"/>
    <property type="molecule type" value="Genomic_DNA"/>
</dbReference>
<dbReference type="Proteomes" id="UP000682782">
    <property type="component" value="Chromosome"/>
</dbReference>
<organism evidence="1 2">
    <name type="scientific">Aristaeella hokkaidonensis</name>
    <dbReference type="NCBI Taxonomy" id="3046382"/>
    <lineage>
        <taxon>Bacteria</taxon>
        <taxon>Bacillati</taxon>
        <taxon>Bacillota</taxon>
        <taxon>Clostridia</taxon>
        <taxon>Eubacteriales</taxon>
        <taxon>Aristaeellaceae</taxon>
        <taxon>Aristaeella</taxon>
    </lineage>
</organism>
<keyword evidence="1" id="KW-0067">ATP-binding</keyword>
<gene>
    <name evidence="1" type="ORF">JYE49_14295</name>
</gene>
<evidence type="ECO:0000313" key="1">
    <source>
        <dbReference type="EMBL" id="QUC66984.1"/>
    </source>
</evidence>
<sequence length="582" mass="66817">MEQKKVLLSIKDLVVKFRVRGRILTAIRNINLDIYENESIAIVGESGSGKSVFTKTFAGMLDSNGFIDQGSIIYDDSELADTTVSYNKRTRRGIAFIEKKLNEASKLEAGAETWQEIQALEAEKKARATLSEEEMQAMEDEIKEIAFQRTELFNLKQTYDPRKEKELIRKADKRLKEMDQQIENLKKTQKERIAKKKQDAATDQAFLVQVQEKKDELNARYKQEIAGGITRETEERNAILAKEIELSVGRYGALKRRRNERELVKALTEAMREGKNLDDEEVRNAVFDPVTFRVRYLDETENRLHGTCVLNLAKVKDATDWTKIRGTRIATVFQDPMTSLNPIITIGKQIMSIIIKHQKCSEVEARRRALELMYKVGIPNPEKRFDDYPFQYSGGMRQRIVIAIALSCQPKVLICDEPTTALDVTIQAQILKLLKDLQKEFNYTIVFITHDLGVVANIADRVAVMYAGQIVEYGEVEEVFYDPRHPYTWALLSSLPQLAERNTELFSITGTPPSLYNKIVGDPFAPRNNYCMKIDTLKEPPMFQVSETHYAKTWLLDPRAPKVEKPKIIENIHEKLVEAYHL</sequence>
<name>A0AC61MW88_9FIRM</name>
<proteinExistence type="predicted"/>
<evidence type="ECO:0000313" key="2">
    <source>
        <dbReference type="Proteomes" id="UP000682782"/>
    </source>
</evidence>
<protein>
    <submittedName>
        <fullName evidence="1">ATP-binding cassette domain-containing protein</fullName>
    </submittedName>
</protein>
<keyword evidence="2" id="KW-1185">Reference proteome</keyword>
<accession>A0AC61MW88</accession>
<reference evidence="1" key="1">
    <citation type="submission" date="2021-01" db="EMBL/GenBank/DDBJ databases">
        <title>Complete genome sequence of Clostridiales bacterium R-7.</title>
        <authorList>
            <person name="Mahoney-Kurpe S.C."/>
            <person name="Palevich N."/>
            <person name="Koike S."/>
            <person name="Moon C.D."/>
            <person name="Attwood G.T."/>
        </authorList>
    </citation>
    <scope>NUCLEOTIDE SEQUENCE</scope>
    <source>
        <strain evidence="1">R-7</strain>
    </source>
</reference>